<dbReference type="EMBL" id="JANSHE010002555">
    <property type="protein sequence ID" value="KAJ2990980.1"/>
    <property type="molecule type" value="Genomic_DNA"/>
</dbReference>
<organism evidence="1 2">
    <name type="scientific">Trametes sanguinea</name>
    <dbReference type="NCBI Taxonomy" id="158606"/>
    <lineage>
        <taxon>Eukaryota</taxon>
        <taxon>Fungi</taxon>
        <taxon>Dikarya</taxon>
        <taxon>Basidiomycota</taxon>
        <taxon>Agaricomycotina</taxon>
        <taxon>Agaricomycetes</taxon>
        <taxon>Polyporales</taxon>
        <taxon>Polyporaceae</taxon>
        <taxon>Trametes</taxon>
    </lineage>
</organism>
<gene>
    <name evidence="1" type="ORF">NUW54_g8318</name>
</gene>
<reference evidence="1" key="1">
    <citation type="submission" date="2022-08" db="EMBL/GenBank/DDBJ databases">
        <title>Genome Sequence of Pycnoporus sanguineus.</title>
        <authorList>
            <person name="Buettner E."/>
        </authorList>
    </citation>
    <scope>NUCLEOTIDE SEQUENCE</scope>
    <source>
        <strain evidence="1">CG-C14</strain>
    </source>
</reference>
<evidence type="ECO:0000313" key="1">
    <source>
        <dbReference type="EMBL" id="KAJ2990980.1"/>
    </source>
</evidence>
<keyword evidence="2" id="KW-1185">Reference proteome</keyword>
<comment type="caution">
    <text evidence="1">The sequence shown here is derived from an EMBL/GenBank/DDBJ whole genome shotgun (WGS) entry which is preliminary data.</text>
</comment>
<accession>A0ACC1PG62</accession>
<evidence type="ECO:0000313" key="2">
    <source>
        <dbReference type="Proteomes" id="UP001144978"/>
    </source>
</evidence>
<sequence length="211" mass="23016">MKNPYLPIQRRRLPVSLSPITAEASFARSSGQSPTPVHYSSLLPLPHIRHLTEKATSLLSQVSPVSANPPTPGLLVVTNASEPESPHDGVQPLADSATPPPLATSVPSAPVTLTPSNSKDHARYAERRTRPLSPNGRPLSFTRIPAYGSVHPLKSHYRTTPRQLSSRRCLLSTRNDDKTGYDDCSNDDADTIRCDGLDSMYGTFVEWTHAM</sequence>
<protein>
    <submittedName>
        <fullName evidence="1">Uncharacterized protein</fullName>
    </submittedName>
</protein>
<dbReference type="Proteomes" id="UP001144978">
    <property type="component" value="Unassembled WGS sequence"/>
</dbReference>
<name>A0ACC1PG62_9APHY</name>
<proteinExistence type="predicted"/>